<evidence type="ECO:0000256" key="3">
    <source>
        <dbReference type="ARBA" id="ARBA00022723"/>
    </source>
</evidence>
<name>A0A7M7GIH5_STRPU</name>
<keyword evidence="4" id="KW-0378">Hydrolase</keyword>
<dbReference type="InParanoid" id="A0A7M7GIH5"/>
<feature type="binding site" evidence="8">
    <location>
        <position position="239"/>
    </location>
    <ligand>
        <name>Ca(2+)</name>
        <dbReference type="ChEBI" id="CHEBI:29108"/>
        <label>3</label>
    </ligand>
</feature>
<accession>A0A7M7GIH5</accession>
<dbReference type="InterPro" id="IPR021190">
    <property type="entry name" value="Pept_M10A"/>
</dbReference>
<keyword evidence="3 7" id="KW-0479">Metal-binding</keyword>
<evidence type="ECO:0000256" key="7">
    <source>
        <dbReference type="PIRSR" id="PIRSR001191-2"/>
    </source>
</evidence>
<feature type="binding site" evidence="7">
    <location>
        <position position="264"/>
    </location>
    <ligand>
        <name>Zn(2+)</name>
        <dbReference type="ChEBI" id="CHEBI:29105"/>
        <label>2</label>
        <note>catalytic</note>
    </ligand>
</feature>
<dbReference type="GO" id="GO:0031012">
    <property type="term" value="C:extracellular matrix"/>
    <property type="evidence" value="ECO:0007669"/>
    <property type="project" value="InterPro"/>
</dbReference>
<feature type="binding site" evidence="8">
    <location>
        <position position="278"/>
    </location>
    <ligand>
        <name>Zn(2+)</name>
        <dbReference type="ChEBI" id="CHEBI:29105"/>
        <label>2</label>
        <note>catalytic</note>
    </ligand>
</feature>
<dbReference type="SUPFAM" id="SSF55486">
    <property type="entry name" value="Metalloproteases ('zincins'), catalytic domain"/>
    <property type="match status" value="1"/>
</dbReference>
<feature type="signal peptide" evidence="9">
    <location>
        <begin position="1"/>
        <end position="20"/>
    </location>
</feature>
<dbReference type="PIRSF" id="PIRSF001191">
    <property type="entry name" value="Peptidase_M10A_matrix"/>
    <property type="match status" value="1"/>
</dbReference>
<dbReference type="PRINTS" id="PR00138">
    <property type="entry name" value="MATRIXIN"/>
</dbReference>
<sequence length="331" mass="36907">MGVRKLCVIILLFFLNTCTPFPASRLHRGARSINDWMGKDSTTTGSSTVAMNSREETFEANEDDRLQVQEYLERNGYLPIAQVFGTRYRISDDNFRNALQSFQRFVHLPDTGVLDEETFRLTVSKRCGVPDLVGPAQPSGLYTSWAQWHKLDLTYRIVSHLETIAEGALRATVRSAMEIWMEVTPLSLCEELDPEADVDIIIRHERGEHGDGVAFDGLDGALGHAFLPATGEIHLDLDEQWTVGRVPENNGTDYMSVVSHQIGHALGLLHSGVEGSIMFPIYTDKENINLSYQDVLSIQSLYGNADDSADVQHRCRDRTTTSKTLTSASVS</sequence>
<dbReference type="AlphaFoldDB" id="A0A7M7GIH5"/>
<keyword evidence="2" id="KW-0645">Protease</keyword>
<dbReference type="Pfam" id="PF00413">
    <property type="entry name" value="Peptidase_M10"/>
    <property type="match status" value="1"/>
</dbReference>
<dbReference type="GO" id="GO:0004222">
    <property type="term" value="F:metalloendopeptidase activity"/>
    <property type="evidence" value="ECO:0000318"/>
    <property type="project" value="GO_Central"/>
</dbReference>
<dbReference type="CDD" id="cd04278">
    <property type="entry name" value="ZnMc_MMP"/>
    <property type="match status" value="1"/>
</dbReference>
<evidence type="ECO:0000313" key="11">
    <source>
        <dbReference type="EnsemblMetazoa" id="XP_003728374"/>
    </source>
</evidence>
<keyword evidence="5 7" id="KW-0862">Zinc</keyword>
<dbReference type="EnsemblMetazoa" id="XM_003728326">
    <property type="protein sequence ID" value="XP_003728374"/>
    <property type="gene ID" value="LOC100893349"/>
</dbReference>
<dbReference type="OMA" id="FFPTYHK"/>
<feature type="binding site" evidence="8">
    <location>
        <position position="234"/>
    </location>
    <ligand>
        <name>Zn(2+)</name>
        <dbReference type="ChEBI" id="CHEBI:29105"/>
        <label>1</label>
    </ligand>
</feature>
<feature type="binding site" evidence="7">
    <location>
        <position position="260"/>
    </location>
    <ligand>
        <name>Zn(2+)</name>
        <dbReference type="ChEBI" id="CHEBI:29105"/>
        <label>2</label>
        <note>catalytic</note>
    </ligand>
</feature>
<dbReference type="PANTHER" id="PTHR10201:SF294">
    <property type="entry name" value="MATRIX METALLOPROTEINASE 16"/>
    <property type="match status" value="1"/>
</dbReference>
<evidence type="ECO:0000259" key="10">
    <source>
        <dbReference type="SMART" id="SM00235"/>
    </source>
</evidence>
<evidence type="ECO:0000256" key="6">
    <source>
        <dbReference type="ARBA" id="ARBA00023049"/>
    </source>
</evidence>
<keyword evidence="9" id="KW-0732">Signal</keyword>
<feature type="binding site" evidence="8">
    <location>
        <position position="211"/>
    </location>
    <ligand>
        <name>Zn(2+)</name>
        <dbReference type="ChEBI" id="CHEBI:29105"/>
        <label>1</label>
    </ligand>
</feature>
<organism evidence="11 12">
    <name type="scientific">Strongylocentrotus purpuratus</name>
    <name type="common">Purple sea urchin</name>
    <dbReference type="NCBI Taxonomy" id="7668"/>
    <lineage>
        <taxon>Eukaryota</taxon>
        <taxon>Metazoa</taxon>
        <taxon>Echinodermata</taxon>
        <taxon>Eleutherozoa</taxon>
        <taxon>Echinozoa</taxon>
        <taxon>Echinoidea</taxon>
        <taxon>Euechinoidea</taxon>
        <taxon>Echinacea</taxon>
        <taxon>Camarodonta</taxon>
        <taxon>Echinidea</taxon>
        <taxon>Strongylocentrotidae</taxon>
        <taxon>Strongylocentrotus</taxon>
    </lineage>
</organism>
<dbReference type="OrthoDB" id="406838at2759"/>
<dbReference type="GO" id="GO:0005615">
    <property type="term" value="C:extracellular space"/>
    <property type="evidence" value="ECO:0000318"/>
    <property type="project" value="GO_Central"/>
</dbReference>
<feature type="binding site" evidence="8">
    <location>
        <position position="216"/>
    </location>
    <ligand>
        <name>Ca(2+)</name>
        <dbReference type="ChEBI" id="CHEBI:29108"/>
        <label>3</label>
    </ligand>
</feature>
<feature type="binding site" evidence="8">
    <location>
        <position position="199"/>
    </location>
    <ligand>
        <name>Ca(2+)</name>
        <dbReference type="ChEBI" id="CHEBI:29108"/>
        <label>2</label>
    </ligand>
</feature>
<evidence type="ECO:0000256" key="9">
    <source>
        <dbReference type="SAM" id="SignalP"/>
    </source>
</evidence>
<dbReference type="GeneID" id="100893349"/>
<evidence type="ECO:0000256" key="1">
    <source>
        <dbReference type="ARBA" id="ARBA00010370"/>
    </source>
</evidence>
<dbReference type="InterPro" id="IPR033739">
    <property type="entry name" value="M10A_MMP"/>
</dbReference>
<dbReference type="Gene3D" id="3.40.390.10">
    <property type="entry name" value="Collagenase (Catalytic Domain)"/>
    <property type="match status" value="1"/>
</dbReference>
<feature type="binding site" evidence="8">
    <location>
        <position position="217"/>
    </location>
    <ligand>
        <name>Ca(2+)</name>
        <dbReference type="ChEBI" id="CHEBI:29108"/>
        <label>3</label>
    </ligand>
</feature>
<comment type="cofactor">
    <cofactor evidence="8">
        <name>Ca(2+)</name>
        <dbReference type="ChEBI" id="CHEBI:29108"/>
    </cofactor>
    <text evidence="8">Can bind about 5 Ca(2+) ions per subunit.</text>
</comment>
<dbReference type="SUPFAM" id="SSF47090">
    <property type="entry name" value="PGBD-like"/>
    <property type="match status" value="1"/>
</dbReference>
<feature type="binding site" evidence="7">
    <location>
        <position position="270"/>
    </location>
    <ligand>
        <name>Zn(2+)</name>
        <dbReference type="ChEBI" id="CHEBI:29105"/>
        <label>2</label>
        <note>catalytic</note>
    </ligand>
</feature>
<comment type="cofactor">
    <cofactor evidence="8">
        <name>Zn(2+)</name>
        <dbReference type="ChEBI" id="CHEBI:29105"/>
    </cofactor>
    <text evidence="8">Binds 2 Zn(2+) ions per subunit.</text>
</comment>
<protein>
    <recommendedName>
        <fullName evidence="10">Peptidase metallopeptidase domain-containing protein</fullName>
    </recommendedName>
</protein>
<evidence type="ECO:0000256" key="2">
    <source>
        <dbReference type="ARBA" id="ARBA00022670"/>
    </source>
</evidence>
<comment type="similarity">
    <text evidence="1">Belongs to the peptidase M10A family.</text>
</comment>
<proteinExistence type="inferred from homology"/>
<feature type="binding site" evidence="8">
    <location>
        <position position="209"/>
    </location>
    <ligand>
        <name>Zn(2+)</name>
        <dbReference type="ChEBI" id="CHEBI:29105"/>
        <label>1</label>
    </ligand>
</feature>
<dbReference type="RefSeq" id="XP_003728374.2">
    <property type="nucleotide sequence ID" value="XM_003728326.3"/>
</dbReference>
<dbReference type="SMART" id="SM00235">
    <property type="entry name" value="ZnMc"/>
    <property type="match status" value="1"/>
</dbReference>
<keyword evidence="12" id="KW-1185">Reference proteome</keyword>
<dbReference type="PANTHER" id="PTHR10201">
    <property type="entry name" value="MATRIX METALLOPROTEINASE"/>
    <property type="match status" value="1"/>
</dbReference>
<dbReference type="Pfam" id="PF01471">
    <property type="entry name" value="PG_binding_1"/>
    <property type="match status" value="1"/>
</dbReference>
<evidence type="ECO:0000256" key="4">
    <source>
        <dbReference type="ARBA" id="ARBA00022801"/>
    </source>
</evidence>
<reference evidence="12" key="1">
    <citation type="submission" date="2015-02" db="EMBL/GenBank/DDBJ databases">
        <title>Genome sequencing for Strongylocentrotus purpuratus.</title>
        <authorList>
            <person name="Murali S."/>
            <person name="Liu Y."/>
            <person name="Vee V."/>
            <person name="English A."/>
            <person name="Wang M."/>
            <person name="Skinner E."/>
            <person name="Han Y."/>
            <person name="Muzny D.M."/>
            <person name="Worley K.C."/>
            <person name="Gibbs R.A."/>
        </authorList>
    </citation>
    <scope>NUCLEOTIDE SEQUENCE</scope>
</reference>
<dbReference type="InterPro" id="IPR002477">
    <property type="entry name" value="Peptidoglycan-bd-like"/>
</dbReference>
<dbReference type="GO" id="GO:0008270">
    <property type="term" value="F:zinc ion binding"/>
    <property type="evidence" value="ECO:0007669"/>
    <property type="project" value="InterPro"/>
</dbReference>
<feature type="binding site" evidence="8">
    <location>
        <position position="236"/>
    </location>
    <ligand>
        <name>Ca(2+)</name>
        <dbReference type="ChEBI" id="CHEBI:29108"/>
        <label>3</label>
    </ligand>
</feature>
<dbReference type="GO" id="GO:0030198">
    <property type="term" value="P:extracellular matrix organization"/>
    <property type="evidence" value="ECO:0000318"/>
    <property type="project" value="GO_Central"/>
</dbReference>
<dbReference type="GO" id="GO:0006508">
    <property type="term" value="P:proteolysis"/>
    <property type="evidence" value="ECO:0007669"/>
    <property type="project" value="UniProtKB-KW"/>
</dbReference>
<dbReference type="InterPro" id="IPR024079">
    <property type="entry name" value="MetalloPept_cat_dom_sf"/>
</dbReference>
<keyword evidence="6" id="KW-0482">Metalloprotease</keyword>
<dbReference type="InterPro" id="IPR006026">
    <property type="entry name" value="Peptidase_Metallo"/>
</dbReference>
<feature type="binding site" description="in inhibited form" evidence="8">
    <location>
        <position position="127"/>
    </location>
    <ligand>
        <name>Zn(2+)</name>
        <dbReference type="ChEBI" id="CHEBI:29105"/>
        <label>2</label>
        <note>catalytic</note>
    </ligand>
</feature>
<dbReference type="GO" id="GO:0030574">
    <property type="term" value="P:collagen catabolic process"/>
    <property type="evidence" value="ECO:0000318"/>
    <property type="project" value="GO_Central"/>
</dbReference>
<feature type="domain" description="Peptidase metallopeptidase" evidence="10">
    <location>
        <begin position="144"/>
        <end position="304"/>
    </location>
</feature>
<feature type="chain" id="PRO_5029847523" description="Peptidase metallopeptidase domain-containing protein" evidence="9">
    <location>
        <begin position="21"/>
        <end position="331"/>
    </location>
</feature>
<feature type="binding site" evidence="8">
    <location>
        <position position="239"/>
    </location>
    <ligand>
        <name>Ca(2+)</name>
        <dbReference type="ChEBI" id="CHEBI:29108"/>
        <label>1</label>
    </ligand>
</feature>
<evidence type="ECO:0000256" key="5">
    <source>
        <dbReference type="ARBA" id="ARBA00022833"/>
    </source>
</evidence>
<dbReference type="KEGG" id="spu:100893349"/>
<feature type="binding site" evidence="8">
    <location>
        <position position="224"/>
    </location>
    <ligand>
        <name>Zn(2+)</name>
        <dbReference type="ChEBI" id="CHEBI:29105"/>
        <label>1</label>
    </ligand>
</feature>
<keyword evidence="8" id="KW-0106">Calcium</keyword>
<dbReference type="InterPro" id="IPR036365">
    <property type="entry name" value="PGBD-like_sf"/>
</dbReference>
<reference evidence="11" key="2">
    <citation type="submission" date="2021-01" db="UniProtKB">
        <authorList>
            <consortium name="EnsemblMetazoa"/>
        </authorList>
    </citation>
    <scope>IDENTIFICATION</scope>
</reference>
<evidence type="ECO:0000256" key="8">
    <source>
        <dbReference type="PIRSR" id="PIRSR621190-2"/>
    </source>
</evidence>
<evidence type="ECO:0000313" key="12">
    <source>
        <dbReference type="Proteomes" id="UP000007110"/>
    </source>
</evidence>
<dbReference type="Proteomes" id="UP000007110">
    <property type="component" value="Unassembled WGS sequence"/>
</dbReference>
<dbReference type="InterPro" id="IPR001818">
    <property type="entry name" value="Pept_M10_metallopeptidase"/>
</dbReference>